<dbReference type="GeneID" id="25414136"/>
<evidence type="ECO:0000313" key="2">
    <source>
        <dbReference type="EMBL" id="KEQ69650.1"/>
    </source>
</evidence>
<gene>
    <name evidence="2" type="ORF">M436DRAFT_66920</name>
</gene>
<dbReference type="Proteomes" id="UP000027730">
    <property type="component" value="Unassembled WGS sequence"/>
</dbReference>
<keyword evidence="3" id="KW-1185">Reference proteome</keyword>
<evidence type="ECO:0000313" key="3">
    <source>
        <dbReference type="Proteomes" id="UP000027730"/>
    </source>
</evidence>
<proteinExistence type="predicted"/>
<reference evidence="2 3" key="1">
    <citation type="journal article" date="2014" name="BMC Genomics">
        <title>Genome sequencing of four Aureobasidium pullulans varieties: biotechnological potential, stress tolerance, and description of new species.</title>
        <authorList>
            <person name="Gostin Ar C."/>
            <person name="Ohm R.A."/>
            <person name="Kogej T."/>
            <person name="Sonjak S."/>
            <person name="Turk M."/>
            <person name="Zajc J."/>
            <person name="Zalar P."/>
            <person name="Grube M."/>
            <person name="Sun H."/>
            <person name="Han J."/>
            <person name="Sharma A."/>
            <person name="Chiniquy J."/>
            <person name="Ngan C.Y."/>
            <person name="Lipzen A."/>
            <person name="Barry K."/>
            <person name="Grigoriev I.V."/>
            <person name="Gunde-Cimerman N."/>
        </authorList>
    </citation>
    <scope>NUCLEOTIDE SEQUENCE [LARGE SCALE GENOMIC DNA]</scope>
    <source>
        <strain evidence="2 3">CBS 147.97</strain>
    </source>
</reference>
<feature type="region of interest" description="Disordered" evidence="1">
    <location>
        <begin position="1"/>
        <end position="69"/>
    </location>
</feature>
<evidence type="ECO:0000256" key="1">
    <source>
        <dbReference type="SAM" id="MobiDB-lite"/>
    </source>
</evidence>
<dbReference type="OrthoDB" id="3917952at2759"/>
<dbReference type="EMBL" id="KL584720">
    <property type="protein sequence ID" value="KEQ69650.1"/>
    <property type="molecule type" value="Genomic_DNA"/>
</dbReference>
<accession>A0A074W9A7</accession>
<feature type="compositionally biased region" description="Polar residues" evidence="1">
    <location>
        <begin position="13"/>
        <end position="23"/>
    </location>
</feature>
<protein>
    <submittedName>
        <fullName evidence="2">Uncharacterized protein</fullName>
    </submittedName>
</protein>
<organism evidence="2 3">
    <name type="scientific">Aureobasidium namibiae CBS 147.97</name>
    <dbReference type="NCBI Taxonomy" id="1043004"/>
    <lineage>
        <taxon>Eukaryota</taxon>
        <taxon>Fungi</taxon>
        <taxon>Dikarya</taxon>
        <taxon>Ascomycota</taxon>
        <taxon>Pezizomycotina</taxon>
        <taxon>Dothideomycetes</taxon>
        <taxon>Dothideomycetidae</taxon>
        <taxon>Dothideales</taxon>
        <taxon>Saccotheciaceae</taxon>
        <taxon>Aureobasidium</taxon>
    </lineage>
</organism>
<dbReference type="RefSeq" id="XP_013423934.1">
    <property type="nucleotide sequence ID" value="XM_013568480.1"/>
</dbReference>
<dbReference type="AlphaFoldDB" id="A0A074W9A7"/>
<sequence length="198" mass="21300">MSTPQDEKMTAAGANTVSSSQDAGDNVSPPARDRPAASQVSQTNPNDPIGNPDPIPLGYSLDSDAPPGTYDHLDMDPGINLDENMENMFKDSYEEMLGHFGQGNDEAAEAIAAELLLWSNLPVLYRAYAHIVLAYGPVNGLSHARKAVEDARRGLENFGDRSVGEKLLAIAEETLQDVTEQLEVNEAQTATADEEEAE</sequence>
<name>A0A074W9A7_9PEZI</name>
<dbReference type="HOGENOM" id="CLU_1377853_0_0_1"/>